<dbReference type="OrthoDB" id="6103839at2759"/>
<dbReference type="Gene3D" id="2.120.10.30">
    <property type="entry name" value="TolB, C-terminal domain"/>
    <property type="match status" value="1"/>
</dbReference>
<comment type="caution">
    <text evidence="1">The sequence shown here is derived from an EMBL/GenBank/DDBJ whole genome shotgun (WGS) entry which is preliminary data.</text>
</comment>
<evidence type="ECO:0000313" key="2">
    <source>
        <dbReference type="Proteomes" id="UP000683360"/>
    </source>
</evidence>
<organism evidence="1 2">
    <name type="scientific">Mytilus edulis</name>
    <name type="common">Blue mussel</name>
    <dbReference type="NCBI Taxonomy" id="6550"/>
    <lineage>
        <taxon>Eukaryota</taxon>
        <taxon>Metazoa</taxon>
        <taxon>Spiralia</taxon>
        <taxon>Lophotrochozoa</taxon>
        <taxon>Mollusca</taxon>
        <taxon>Bivalvia</taxon>
        <taxon>Autobranchia</taxon>
        <taxon>Pteriomorphia</taxon>
        <taxon>Mytilida</taxon>
        <taxon>Mytiloidea</taxon>
        <taxon>Mytilidae</taxon>
        <taxon>Mytilinae</taxon>
        <taxon>Mytilus</taxon>
    </lineage>
</organism>
<protein>
    <submittedName>
        <fullName evidence="1">Uncharacterized protein</fullName>
    </submittedName>
</protein>
<evidence type="ECO:0000313" key="1">
    <source>
        <dbReference type="EMBL" id="CAG2250719.1"/>
    </source>
</evidence>
<sequence>MSERRNSIPSCLILSNGHMLIVKTHGKRCIMEFDEQGQYLRNISCSDNPFYITLIDSDRIAVTHISSRNISIISLYSADVIKIPVEHDCRGISYKDGKLYVVLTSGKGIVVLDLSGKVLNKIEYDTGNTWVIATYKNKMYIAGNDTVKCFSLKGESINGIYWHSENNMRGPAGLAVYNEQNVFVACNDSYNLLIIKQDRKKKKSKFYCH</sequence>
<name>A0A8S3UYS2_MYTED</name>
<accession>A0A8S3UYS2</accession>
<dbReference type="Proteomes" id="UP000683360">
    <property type="component" value="Unassembled WGS sequence"/>
</dbReference>
<dbReference type="SUPFAM" id="SSF63825">
    <property type="entry name" value="YWTD domain"/>
    <property type="match status" value="1"/>
</dbReference>
<keyword evidence="2" id="KW-1185">Reference proteome</keyword>
<proteinExistence type="predicted"/>
<reference evidence="1" key="1">
    <citation type="submission" date="2021-03" db="EMBL/GenBank/DDBJ databases">
        <authorList>
            <person name="Bekaert M."/>
        </authorList>
    </citation>
    <scope>NUCLEOTIDE SEQUENCE</scope>
</reference>
<gene>
    <name evidence="1" type="ORF">MEDL_62411</name>
</gene>
<dbReference type="EMBL" id="CAJPWZ010003061">
    <property type="protein sequence ID" value="CAG2250719.1"/>
    <property type="molecule type" value="Genomic_DNA"/>
</dbReference>
<dbReference type="AlphaFoldDB" id="A0A8S3UYS2"/>
<dbReference type="InterPro" id="IPR011042">
    <property type="entry name" value="6-blade_b-propeller_TolB-like"/>
</dbReference>